<dbReference type="InterPro" id="IPR019156">
    <property type="entry name" value="Ataxin-10_domain"/>
</dbReference>
<evidence type="ECO:0000256" key="1">
    <source>
        <dbReference type="ARBA" id="ARBA00008384"/>
    </source>
</evidence>
<evidence type="ECO:0000256" key="4">
    <source>
        <dbReference type="ARBA" id="ARBA00044746"/>
    </source>
</evidence>
<dbReference type="RefSeq" id="XP_007672890.1">
    <property type="nucleotide sequence ID" value="XM_007674700.1"/>
</dbReference>
<feature type="region of interest" description="Disordered" evidence="7">
    <location>
        <begin position="1053"/>
        <end position="1079"/>
    </location>
</feature>
<evidence type="ECO:0000259" key="8">
    <source>
        <dbReference type="Pfam" id="PF09759"/>
    </source>
</evidence>
<dbReference type="HOGENOM" id="CLU_005559_2_0_1"/>
<dbReference type="Pfam" id="PF09759">
    <property type="entry name" value="Atx10homo_assoc"/>
    <property type="match status" value="1"/>
</dbReference>
<dbReference type="SUPFAM" id="SSF48371">
    <property type="entry name" value="ARM repeat"/>
    <property type="match status" value="1"/>
</dbReference>
<feature type="region of interest" description="Disordered" evidence="7">
    <location>
        <begin position="394"/>
        <end position="416"/>
    </location>
</feature>
<evidence type="ECO:0000313" key="9">
    <source>
        <dbReference type="EMBL" id="EMC99507.1"/>
    </source>
</evidence>
<feature type="compositionally biased region" description="Acidic residues" evidence="7">
    <location>
        <begin position="405"/>
        <end position="415"/>
    </location>
</feature>
<dbReference type="InterPro" id="IPR016024">
    <property type="entry name" value="ARM-type_fold"/>
</dbReference>
<dbReference type="GO" id="GO:0051301">
    <property type="term" value="P:cell division"/>
    <property type="evidence" value="ECO:0007669"/>
    <property type="project" value="UniProtKB-KW"/>
</dbReference>
<dbReference type="OMA" id="ERNATIC"/>
<dbReference type="eggNOG" id="KOG2676">
    <property type="taxonomic scope" value="Eukaryota"/>
</dbReference>
<name>M2LXV5_BAUPA</name>
<dbReference type="Gene3D" id="1.25.10.10">
    <property type="entry name" value="Leucine-rich Repeat Variant"/>
    <property type="match status" value="1"/>
</dbReference>
<dbReference type="KEGG" id="bcom:BAUCODRAFT_29852"/>
<accession>M2LXV5</accession>
<evidence type="ECO:0000256" key="3">
    <source>
        <dbReference type="ARBA" id="ARBA00023306"/>
    </source>
</evidence>
<organism evidence="9 10">
    <name type="scientific">Baudoinia panamericana (strain UAMH 10762)</name>
    <name type="common">Angels' share fungus</name>
    <name type="synonym">Baudoinia compniacensis (strain UAMH 10762)</name>
    <dbReference type="NCBI Taxonomy" id="717646"/>
    <lineage>
        <taxon>Eukaryota</taxon>
        <taxon>Fungi</taxon>
        <taxon>Dikarya</taxon>
        <taxon>Ascomycota</taxon>
        <taxon>Pezizomycotina</taxon>
        <taxon>Dothideomycetes</taxon>
        <taxon>Dothideomycetidae</taxon>
        <taxon>Mycosphaerellales</taxon>
        <taxon>Teratosphaeriaceae</taxon>
        <taxon>Baudoinia</taxon>
    </lineage>
</organism>
<dbReference type="GO" id="GO:0005829">
    <property type="term" value="C:cytosol"/>
    <property type="evidence" value="ECO:0007669"/>
    <property type="project" value="TreeGrafter"/>
</dbReference>
<feature type="compositionally biased region" description="Acidic residues" evidence="7">
    <location>
        <begin position="568"/>
        <end position="595"/>
    </location>
</feature>
<dbReference type="STRING" id="717646.M2LXV5"/>
<dbReference type="OrthoDB" id="379794at2759"/>
<keyword evidence="2" id="KW-0132">Cell division</keyword>
<feature type="domain" description="Ataxin-10" evidence="8">
    <location>
        <begin position="1089"/>
        <end position="1162"/>
    </location>
</feature>
<dbReference type="GeneID" id="19111035"/>
<comment type="similarity">
    <text evidence="1">Belongs to the ataxin-10 family.</text>
</comment>
<evidence type="ECO:0000256" key="2">
    <source>
        <dbReference type="ARBA" id="ARBA00022618"/>
    </source>
</evidence>
<comment type="function">
    <text evidence="4">May play a role in the regulation of cytokinesis.</text>
</comment>
<evidence type="ECO:0000313" key="10">
    <source>
        <dbReference type="Proteomes" id="UP000011761"/>
    </source>
</evidence>
<keyword evidence="10" id="KW-1185">Reference proteome</keyword>
<evidence type="ECO:0000256" key="7">
    <source>
        <dbReference type="SAM" id="MobiDB-lite"/>
    </source>
</evidence>
<gene>
    <name evidence="9" type="ORF">BAUCODRAFT_29852</name>
</gene>
<feature type="region of interest" description="Disordered" evidence="7">
    <location>
        <begin position="1259"/>
        <end position="1279"/>
    </location>
</feature>
<dbReference type="InterPro" id="IPR011989">
    <property type="entry name" value="ARM-like"/>
</dbReference>
<dbReference type="PANTHER" id="PTHR13255:SF0">
    <property type="entry name" value="ATAXIN-10"/>
    <property type="match status" value="1"/>
</dbReference>
<proteinExistence type="inferred from homology"/>
<sequence>MTRNGVADEKVRMAHSVFIRLVLAPFTIHFKSPTYLREGTLELLDKRVCKETLQSTANNVAVRESIGMDIKFWSELVLCLRAAIPSLERRSFTIWDPSAVDYESTSGALIASNYPGLWKDLERLNDLVSISRNVLTIGSVAQDLATAHQVDTEIFRLVNACVRVTARGYDGEAGTGDEEKWQWIVNAYKKLLITCLQFVNNLVAQNERRKMMLWMALFDHTLNDSADVMAFNPEDVPETSRTTLADMPSNPAVPPQSLITSYDLLVAYGTDGEDTIRHSELDAVKTNEPKIKYMPPPRFIQLGAEAAYGGDKSKLVGNSYVWFCKERHNRAIDYYSREPTRGEEYLLHARQWHQSVSSVEDTEDHWQALYEDAVAKYRAECAVWEAKMSMHRRSYGGGHQRHEEDEGFADGDEEEGAKLERRVEELEAEIAKELRLQGPEILTTQNLQYRPTLVDDFKCLFTAEAGARILESGKIELMKRLSDYSPDASLRDLQDLYSKAPENSNPDGSVLNSVRRHDLIKAEPHINQPSQIDYYGALPMPSQLDIPSNDAETEAASMDGELKQAEPDMIEDSAPEDEEEEDEEDEEDEEEDEDYPGSNEDGRGLLTDVPLILGPSEIEVLPMLIMSAIVPPTPRPGMSESERLELSNLAYVRTQILLSQSSGRNLLRELLIFVAAWDLREEELYFKFMIKILEAILKSGLMPYAYHAFRDRSRSKDIISPAQAVIMKLLTCIYRGRNLEAKQALSAGPQPKTVKNVEKQARQETARKILATAPLPDPPGVKRAVSDPHHPTECQRRHLLLMGYAPPSRTDLHTLNFLFTEFRQHIIPQTCALIFLQGQIHAGRAQPEDFPLNLWDMERMYEGVYQFLEFFAVVCEDSNPASGVPSAGQVATNTPPNALGSGGWGKGVLAEWEATSELVALLRELEGGSEKRSVGGGLRYAKGAAIGTVPSAVRRVSQQAGVATVPPVTHPVPPPQQRSLSADAVIPSTQTLATHTQKDKPAPPAVEKPFDVEGANEHGHLVLPPLSLPPELEDPQSIFEAETPLAYPEDPIGGVPHSAAGAHAPAPPPLHPTAADQDEPSDFEWRNLKKLTVLVLSSLVWKNKKVQDQLRAHGGLEALVSCCRPDENNPYIREHAIMCLRFAVEANAENAEAIRKMAREQPNHAVSGAQRQIAANGSQSVAREVLSDGGYETFTDGKGQVGLRRKDGSVVHTAGSSAAAVVHAAQNAIDMTGPSPPVAAAGASAAAAVQAAVEKAGLVPPGSSASTNASKPPPPRLSPAKLTAEKAAELMQNALRDLPLGDKLVTDKQKAEALAKLDKAFESTERVLGKKHGGNSAGP</sequence>
<reference evidence="9 10" key="1">
    <citation type="journal article" date="2012" name="PLoS Pathog.">
        <title>Diverse lifestyles and strategies of plant pathogenesis encoded in the genomes of eighteen Dothideomycetes fungi.</title>
        <authorList>
            <person name="Ohm R.A."/>
            <person name="Feau N."/>
            <person name="Henrissat B."/>
            <person name="Schoch C.L."/>
            <person name="Horwitz B.A."/>
            <person name="Barry K.W."/>
            <person name="Condon B.J."/>
            <person name="Copeland A.C."/>
            <person name="Dhillon B."/>
            <person name="Glaser F."/>
            <person name="Hesse C.N."/>
            <person name="Kosti I."/>
            <person name="LaButti K."/>
            <person name="Lindquist E.A."/>
            <person name="Lucas S."/>
            <person name="Salamov A.A."/>
            <person name="Bradshaw R.E."/>
            <person name="Ciuffetti L."/>
            <person name="Hamelin R.C."/>
            <person name="Kema G.H.J."/>
            <person name="Lawrence C."/>
            <person name="Scott J.A."/>
            <person name="Spatafora J.W."/>
            <person name="Turgeon B.G."/>
            <person name="de Wit P.J.G.M."/>
            <person name="Zhong S."/>
            <person name="Goodwin S.B."/>
            <person name="Grigoriev I.V."/>
        </authorList>
    </citation>
    <scope>NUCLEOTIDE SEQUENCE [LARGE SCALE GENOMIC DNA]</scope>
    <source>
        <strain evidence="9 10">UAMH 10762</strain>
    </source>
</reference>
<dbReference type="Proteomes" id="UP000011761">
    <property type="component" value="Unassembled WGS sequence"/>
</dbReference>
<evidence type="ECO:0000256" key="6">
    <source>
        <dbReference type="ARBA" id="ARBA00044805"/>
    </source>
</evidence>
<keyword evidence="3" id="KW-0131">Cell cycle</keyword>
<dbReference type="InterPro" id="IPR051374">
    <property type="entry name" value="Ataxin-10/CTR86_families"/>
</dbReference>
<dbReference type="EMBL" id="KB445551">
    <property type="protein sequence ID" value="EMC99507.1"/>
    <property type="molecule type" value="Genomic_DNA"/>
</dbReference>
<evidence type="ECO:0000256" key="5">
    <source>
        <dbReference type="ARBA" id="ARBA00044801"/>
    </source>
</evidence>
<feature type="region of interest" description="Disordered" evidence="7">
    <location>
        <begin position="532"/>
        <end position="606"/>
    </location>
</feature>
<protein>
    <recommendedName>
        <fullName evidence="5">Ataxin-10 homolog</fullName>
    </recommendedName>
    <alternativeName>
        <fullName evidence="6">Copper transport protein 86</fullName>
    </alternativeName>
</protein>
<dbReference type="PANTHER" id="PTHR13255">
    <property type="entry name" value="ATAXIN-10"/>
    <property type="match status" value="1"/>
</dbReference>